<dbReference type="InParanoid" id="E3J4C6"/>
<evidence type="ECO:0000256" key="3">
    <source>
        <dbReference type="SAM" id="MobiDB-lite"/>
    </source>
</evidence>
<reference evidence="6 7" key="1">
    <citation type="submission" date="2010-10" db="EMBL/GenBank/DDBJ databases">
        <title>Complete sequence of Frankia sp. EuI1c.</title>
        <authorList>
            <consortium name="US DOE Joint Genome Institute"/>
            <person name="Lucas S."/>
            <person name="Copeland A."/>
            <person name="Lapidus A."/>
            <person name="Cheng J.-F."/>
            <person name="Bruce D."/>
            <person name="Goodwin L."/>
            <person name="Pitluck S."/>
            <person name="Chertkov O."/>
            <person name="Detter J.C."/>
            <person name="Han C."/>
            <person name="Tapia R."/>
            <person name="Land M."/>
            <person name="Hauser L."/>
            <person name="Jeffries C."/>
            <person name="Kyrpides N."/>
            <person name="Ivanova N."/>
            <person name="Mikhailova N."/>
            <person name="Beauchemin N."/>
            <person name="Sen A."/>
            <person name="Sur S.A."/>
            <person name="Gtari M."/>
            <person name="Wall L."/>
            <person name="Tisa L."/>
            <person name="Woyke T."/>
        </authorList>
    </citation>
    <scope>NUCLEOTIDE SEQUENCE [LARGE SCALE GENOMIC DNA]</scope>
    <source>
        <strain evidence="7">DSM 45817 / CECT 9037 / EuI1c</strain>
    </source>
</reference>
<dbReference type="InterPro" id="IPR045851">
    <property type="entry name" value="AMP-bd_C_sf"/>
</dbReference>
<dbReference type="AlphaFoldDB" id="E3J4C6"/>
<dbReference type="Gene3D" id="3.40.50.12780">
    <property type="entry name" value="N-terminal domain of ligase-like"/>
    <property type="match status" value="1"/>
</dbReference>
<dbReference type="PROSITE" id="PS00455">
    <property type="entry name" value="AMP_BINDING"/>
    <property type="match status" value="1"/>
</dbReference>
<dbReference type="GO" id="GO:0006631">
    <property type="term" value="P:fatty acid metabolic process"/>
    <property type="evidence" value="ECO:0007669"/>
    <property type="project" value="TreeGrafter"/>
</dbReference>
<sequence length="574" mass="60512">MTAPGQTRTTPADAPAAPPGPSTDWSLPALLDVITDAAPDRTMLVWEDVRRTYAEVRDRTRRLGAFLRGRGLGAHQERAELERWECGQSPVAILLSNCPEYLEAMIGAYRARAVPFNVNHHYNADEVGALLAAVGAEAVVYHRRLGPLLAAATSLEGRVLLDVDDGSGVAPLTGSTPYEQALAGVSDAEVDALPTASPDDLYLVCTGGTTGKPKGVLWRQGDVYVAAMGGFEGATADRIAALVAVPGGPGGPRSRGGVWFAVPPLMHGAAQWTAFAGLALGVTLVLHDDKTPFDAGAILALAAREGVTMMTIVGDAYARPLVEELQARSHDLAALTSLSTGGATTSAALKHAFLELVPHLTIVDGYGASETGGMAFGASTRGSETRQFTLGPGGAVLSADRSRFLGTDEAEIGWTARTGRVPLGYLDDEDRTVQTFPIVDGRRITVPGDRARYEADGSGRIVMLGRDSMVVNTGGEKVFVEEVEEALRRHPDVLDALVVGRPSERFGQEVVALVQLRPGAALSPAEVREYAARSVARFKAPRAVLVCETIGRHATGKADYTWARKAALDAVPAT</sequence>
<organism evidence="6 7">
    <name type="scientific">Pseudofrankia inefficax (strain DSM 45817 / CECT 9037 / DDB 130130 / EuI1c)</name>
    <name type="common">Frankia inefficax</name>
    <dbReference type="NCBI Taxonomy" id="298654"/>
    <lineage>
        <taxon>Bacteria</taxon>
        <taxon>Bacillati</taxon>
        <taxon>Actinomycetota</taxon>
        <taxon>Actinomycetes</taxon>
        <taxon>Frankiales</taxon>
        <taxon>Frankiaceae</taxon>
        <taxon>Pseudofrankia</taxon>
    </lineage>
</organism>
<dbReference type="InterPro" id="IPR042099">
    <property type="entry name" value="ANL_N_sf"/>
</dbReference>
<dbReference type="PANTHER" id="PTHR43201">
    <property type="entry name" value="ACYL-COA SYNTHETASE"/>
    <property type="match status" value="1"/>
</dbReference>
<keyword evidence="7" id="KW-1185">Reference proteome</keyword>
<dbReference type="SUPFAM" id="SSF56801">
    <property type="entry name" value="Acetyl-CoA synthetase-like"/>
    <property type="match status" value="1"/>
</dbReference>
<dbReference type="EMBL" id="CP002299">
    <property type="protein sequence ID" value="ADP83045.1"/>
    <property type="molecule type" value="Genomic_DNA"/>
</dbReference>
<dbReference type="InterPro" id="IPR025110">
    <property type="entry name" value="AMP-bd_C"/>
</dbReference>
<proteinExistence type="inferred from homology"/>
<feature type="domain" description="AMP-binding enzyme C-terminal" evidence="5">
    <location>
        <begin position="482"/>
        <end position="557"/>
    </location>
</feature>
<evidence type="ECO:0000313" key="6">
    <source>
        <dbReference type="EMBL" id="ADP83045.1"/>
    </source>
</evidence>
<dbReference type="eggNOG" id="COG0318">
    <property type="taxonomic scope" value="Bacteria"/>
</dbReference>
<dbReference type="PANTHER" id="PTHR43201:SF5">
    <property type="entry name" value="MEDIUM-CHAIN ACYL-COA LIGASE ACSF2, MITOCHONDRIAL"/>
    <property type="match status" value="1"/>
</dbReference>
<dbReference type="Pfam" id="PF00501">
    <property type="entry name" value="AMP-binding"/>
    <property type="match status" value="1"/>
</dbReference>
<dbReference type="InterPro" id="IPR000873">
    <property type="entry name" value="AMP-dep_synth/lig_dom"/>
</dbReference>
<name>E3J4C6_PSEI1</name>
<dbReference type="HOGENOM" id="CLU_000022_59_0_11"/>
<evidence type="ECO:0000256" key="2">
    <source>
        <dbReference type="ARBA" id="ARBA00022598"/>
    </source>
</evidence>
<evidence type="ECO:0000313" key="7">
    <source>
        <dbReference type="Proteomes" id="UP000002484"/>
    </source>
</evidence>
<dbReference type="Gene3D" id="3.30.300.30">
    <property type="match status" value="1"/>
</dbReference>
<evidence type="ECO:0000256" key="1">
    <source>
        <dbReference type="ARBA" id="ARBA00006432"/>
    </source>
</evidence>
<dbReference type="STRING" id="298654.FraEuI1c_5056"/>
<keyword evidence="2 6" id="KW-0436">Ligase</keyword>
<feature type="region of interest" description="Disordered" evidence="3">
    <location>
        <begin position="1"/>
        <end position="24"/>
    </location>
</feature>
<dbReference type="Proteomes" id="UP000002484">
    <property type="component" value="Chromosome"/>
</dbReference>
<dbReference type="InterPro" id="IPR020845">
    <property type="entry name" value="AMP-binding_CS"/>
</dbReference>
<protein>
    <submittedName>
        <fullName evidence="6">AMP-dependent synthetase and ligase</fullName>
    </submittedName>
</protein>
<dbReference type="NCBIfam" id="NF005863">
    <property type="entry name" value="PRK07798.1"/>
    <property type="match status" value="1"/>
</dbReference>
<dbReference type="Pfam" id="PF13193">
    <property type="entry name" value="AMP-binding_C"/>
    <property type="match status" value="1"/>
</dbReference>
<evidence type="ECO:0000259" key="4">
    <source>
        <dbReference type="Pfam" id="PF00501"/>
    </source>
</evidence>
<feature type="domain" description="AMP-dependent synthetase/ligase" evidence="4">
    <location>
        <begin position="37"/>
        <end position="378"/>
    </location>
</feature>
<comment type="similarity">
    <text evidence="1">Belongs to the ATP-dependent AMP-binding enzyme family.</text>
</comment>
<accession>E3J4C6</accession>
<evidence type="ECO:0000259" key="5">
    <source>
        <dbReference type="Pfam" id="PF13193"/>
    </source>
</evidence>
<gene>
    <name evidence="6" type="ordered locus">FraEuI1c_5056</name>
</gene>
<dbReference type="KEGG" id="fri:FraEuI1c_5056"/>
<dbReference type="OrthoDB" id="3443462at2"/>
<dbReference type="GO" id="GO:0031956">
    <property type="term" value="F:medium-chain fatty acid-CoA ligase activity"/>
    <property type="evidence" value="ECO:0007669"/>
    <property type="project" value="TreeGrafter"/>
</dbReference>